<accession>A0AAW8R8D3</accession>
<comment type="subcellular location">
    <subcellularLocation>
        <location evidence="1">Cell envelope</location>
    </subcellularLocation>
</comment>
<protein>
    <submittedName>
        <fullName evidence="6">TlpA disulfide reductase family protein</fullName>
    </submittedName>
</protein>
<dbReference type="CDD" id="cd02966">
    <property type="entry name" value="TlpA_like_family"/>
    <property type="match status" value="1"/>
</dbReference>
<feature type="signal peptide" evidence="4">
    <location>
        <begin position="1"/>
        <end position="18"/>
    </location>
</feature>
<keyword evidence="2" id="KW-0201">Cytochrome c-type biogenesis</keyword>
<feature type="domain" description="Thioredoxin" evidence="5">
    <location>
        <begin position="20"/>
        <end position="161"/>
    </location>
</feature>
<dbReference type="InterPro" id="IPR013766">
    <property type="entry name" value="Thioredoxin_domain"/>
</dbReference>
<gene>
    <name evidence="6" type="ORF">RM544_12970</name>
</gene>
<comment type="caution">
    <text evidence="6">The sequence shown here is derived from an EMBL/GenBank/DDBJ whole genome shotgun (WGS) entry which is preliminary data.</text>
</comment>
<dbReference type="PROSITE" id="PS00194">
    <property type="entry name" value="THIOREDOXIN_1"/>
    <property type="match status" value="1"/>
</dbReference>
<keyword evidence="7" id="KW-1185">Reference proteome</keyword>
<evidence type="ECO:0000256" key="3">
    <source>
        <dbReference type="ARBA" id="ARBA00023284"/>
    </source>
</evidence>
<evidence type="ECO:0000259" key="5">
    <source>
        <dbReference type="PROSITE" id="PS51352"/>
    </source>
</evidence>
<evidence type="ECO:0000313" key="6">
    <source>
        <dbReference type="EMBL" id="MDT0583453.1"/>
    </source>
</evidence>
<organism evidence="6 7">
    <name type="scientific">Brumicola blandensis</name>
    <dbReference type="NCBI Taxonomy" id="3075611"/>
    <lineage>
        <taxon>Bacteria</taxon>
        <taxon>Pseudomonadati</taxon>
        <taxon>Pseudomonadota</taxon>
        <taxon>Gammaproteobacteria</taxon>
        <taxon>Alteromonadales</taxon>
        <taxon>Alteromonadaceae</taxon>
        <taxon>Brumicola</taxon>
    </lineage>
</organism>
<dbReference type="GO" id="GO:0015036">
    <property type="term" value="F:disulfide oxidoreductase activity"/>
    <property type="evidence" value="ECO:0007669"/>
    <property type="project" value="UniProtKB-ARBA"/>
</dbReference>
<dbReference type="PANTHER" id="PTHR42852:SF17">
    <property type="entry name" value="THIOREDOXIN-LIKE PROTEIN HI_1115"/>
    <property type="match status" value="1"/>
</dbReference>
<dbReference type="Proteomes" id="UP001249020">
    <property type="component" value="Unassembled WGS sequence"/>
</dbReference>
<evidence type="ECO:0000256" key="1">
    <source>
        <dbReference type="ARBA" id="ARBA00004196"/>
    </source>
</evidence>
<name>A0AAW8R8D3_9ALTE</name>
<dbReference type="AlphaFoldDB" id="A0AAW8R8D3"/>
<keyword evidence="4" id="KW-0732">Signal</keyword>
<evidence type="ECO:0000313" key="7">
    <source>
        <dbReference type="Proteomes" id="UP001249020"/>
    </source>
</evidence>
<dbReference type="InterPro" id="IPR050553">
    <property type="entry name" value="Thioredoxin_ResA/DsbE_sf"/>
</dbReference>
<dbReference type="PROSITE" id="PS51352">
    <property type="entry name" value="THIOREDOXIN_2"/>
    <property type="match status" value="1"/>
</dbReference>
<dbReference type="InterPro" id="IPR017937">
    <property type="entry name" value="Thioredoxin_CS"/>
</dbReference>
<dbReference type="EMBL" id="JAVRIE010000005">
    <property type="protein sequence ID" value="MDT0583453.1"/>
    <property type="molecule type" value="Genomic_DNA"/>
</dbReference>
<dbReference type="InterPro" id="IPR036249">
    <property type="entry name" value="Thioredoxin-like_sf"/>
</dbReference>
<keyword evidence="3" id="KW-0676">Redox-active center</keyword>
<proteinExistence type="predicted"/>
<dbReference type="RefSeq" id="WP_311362223.1">
    <property type="nucleotide sequence ID" value="NZ_JAVRIE010000005.1"/>
</dbReference>
<dbReference type="InterPro" id="IPR013740">
    <property type="entry name" value="Redoxin"/>
</dbReference>
<feature type="chain" id="PRO_5043992871" evidence="4">
    <location>
        <begin position="19"/>
        <end position="173"/>
    </location>
</feature>
<sequence>MKLIIICALLFASSFSFADVEVGDVPPSYLGKNRNGDKVHLREMTGKVVVATFWASWCPPCLKELPILESIQRQIGKDKLEVVAINYQEDKKVFRKLKSQMKKMEITITHDARGTISKRFGVDSLPHMFIIDPRGKVAKVHIGYGESSQQKIVDELNELLTTDWAVKEEATSE</sequence>
<dbReference type="Gene3D" id="3.40.30.10">
    <property type="entry name" value="Glutaredoxin"/>
    <property type="match status" value="1"/>
</dbReference>
<reference evidence="6 7" key="1">
    <citation type="submission" date="2023-09" db="EMBL/GenBank/DDBJ databases">
        <authorList>
            <person name="Rey-Velasco X."/>
        </authorList>
    </citation>
    <scope>NUCLEOTIDE SEQUENCE [LARGE SCALE GENOMIC DNA]</scope>
    <source>
        <strain evidence="6 7">W409</strain>
    </source>
</reference>
<dbReference type="GO" id="GO:0017004">
    <property type="term" value="P:cytochrome complex assembly"/>
    <property type="evidence" value="ECO:0007669"/>
    <property type="project" value="UniProtKB-KW"/>
</dbReference>
<evidence type="ECO:0000256" key="4">
    <source>
        <dbReference type="SAM" id="SignalP"/>
    </source>
</evidence>
<evidence type="ECO:0000256" key="2">
    <source>
        <dbReference type="ARBA" id="ARBA00022748"/>
    </source>
</evidence>
<dbReference type="Pfam" id="PF08534">
    <property type="entry name" value="Redoxin"/>
    <property type="match status" value="1"/>
</dbReference>
<dbReference type="GO" id="GO:0030313">
    <property type="term" value="C:cell envelope"/>
    <property type="evidence" value="ECO:0007669"/>
    <property type="project" value="UniProtKB-SubCell"/>
</dbReference>
<dbReference type="PANTHER" id="PTHR42852">
    <property type="entry name" value="THIOL:DISULFIDE INTERCHANGE PROTEIN DSBE"/>
    <property type="match status" value="1"/>
</dbReference>
<dbReference type="SUPFAM" id="SSF52833">
    <property type="entry name" value="Thioredoxin-like"/>
    <property type="match status" value="1"/>
</dbReference>